<accession>B2VB21</accession>
<dbReference type="Proteomes" id="UP000001726">
    <property type="component" value="Plasmid pET45"/>
</dbReference>
<dbReference type="AlphaFoldDB" id="B2VB21"/>
<name>B2VB21_ERWT9</name>
<dbReference type="KEGG" id="eta:ETA_pET450250"/>
<evidence type="ECO:0000256" key="1">
    <source>
        <dbReference type="SAM" id="MobiDB-lite"/>
    </source>
</evidence>
<sequence>MIRKAGSAAVVMLFLLNEGLHFGIRWGFLVAFLAVITALGGFMKARTFSRGENLFGFVLLAVVGVSKIFFHAGDGTFELAIPWFIVMYLWCGVRVCSPEESRQISKDQPLDTDEIKPDMYEYRPGPDGTAGYYRNGQPIKFD</sequence>
<feature type="region of interest" description="Disordered" evidence="1">
    <location>
        <begin position="99"/>
        <end position="142"/>
    </location>
</feature>
<reference evidence="3 4" key="1">
    <citation type="journal article" date="2008" name="Environ. Microbiol.">
        <title>The genome of Erwinia tasmaniensis strain Et1/99, a non-pathogenic bacterium in the genus Erwinia.</title>
        <authorList>
            <person name="Kube M."/>
            <person name="Migdoll A.M."/>
            <person name="Mueller I."/>
            <person name="Kuhl H."/>
            <person name="Beck A."/>
            <person name="Reinhardt R."/>
            <person name="Geider K."/>
        </authorList>
    </citation>
    <scope>NUCLEOTIDE SEQUENCE [LARGE SCALE GENOMIC DNA]</scope>
    <source>
        <strain evidence="4">DSM 17950 / CFBP 7177 / CIP 109463 / NCPPB 4357 / Et1/99</strain>
        <plasmid evidence="4">pET45</plasmid>
    </source>
</reference>
<feature type="transmembrane region" description="Helical" evidence="2">
    <location>
        <begin position="22"/>
        <end position="42"/>
    </location>
</feature>
<feature type="transmembrane region" description="Helical" evidence="2">
    <location>
        <begin position="79"/>
        <end position="96"/>
    </location>
</feature>
<keyword evidence="3" id="KW-0614">Plasmid</keyword>
<evidence type="ECO:0000313" key="3">
    <source>
        <dbReference type="EMBL" id="CAO94969.1"/>
    </source>
</evidence>
<proteinExistence type="predicted"/>
<protein>
    <submittedName>
        <fullName evidence="3">Uncharacterized protein</fullName>
    </submittedName>
</protein>
<organism evidence="3 4">
    <name type="scientific">Erwinia tasmaniensis (strain DSM 17950 / CFBP 7177 / CIP 109463 / NCPPB 4357 / Et1/99)</name>
    <dbReference type="NCBI Taxonomy" id="465817"/>
    <lineage>
        <taxon>Bacteria</taxon>
        <taxon>Pseudomonadati</taxon>
        <taxon>Pseudomonadota</taxon>
        <taxon>Gammaproteobacteria</taxon>
        <taxon>Enterobacterales</taxon>
        <taxon>Erwiniaceae</taxon>
        <taxon>Erwinia</taxon>
    </lineage>
</organism>
<evidence type="ECO:0000313" key="4">
    <source>
        <dbReference type="Proteomes" id="UP000001726"/>
    </source>
</evidence>
<evidence type="ECO:0000256" key="2">
    <source>
        <dbReference type="SAM" id="Phobius"/>
    </source>
</evidence>
<keyword evidence="2" id="KW-1133">Transmembrane helix</keyword>
<keyword evidence="2" id="KW-0472">Membrane</keyword>
<dbReference type="EMBL" id="CU468132">
    <property type="protein sequence ID" value="CAO94969.1"/>
    <property type="molecule type" value="Genomic_DNA"/>
</dbReference>
<feature type="compositionally biased region" description="Basic and acidic residues" evidence="1">
    <location>
        <begin position="99"/>
        <end position="121"/>
    </location>
</feature>
<feature type="transmembrane region" description="Helical" evidence="2">
    <location>
        <begin position="54"/>
        <end position="73"/>
    </location>
</feature>
<keyword evidence="4" id="KW-1185">Reference proteome</keyword>
<gene>
    <name evidence="3" type="ordered locus">ETA_pET450250</name>
</gene>
<geneLocation type="plasmid" evidence="3 4">
    <name>pET45</name>
</geneLocation>
<dbReference type="HOGENOM" id="CLU_1812829_0_0_6"/>
<keyword evidence="2" id="KW-0812">Transmembrane</keyword>